<proteinExistence type="predicted"/>
<dbReference type="EMBL" id="WVIC01000030">
    <property type="protein sequence ID" value="NCJ07667.1"/>
    <property type="molecule type" value="Genomic_DNA"/>
</dbReference>
<evidence type="ECO:0000313" key="1">
    <source>
        <dbReference type="EMBL" id="NCJ07667.1"/>
    </source>
</evidence>
<dbReference type="InterPro" id="IPR054053">
    <property type="entry name" value="DUF6887"/>
</dbReference>
<sequence length="76" mass="8980">MNQNLDQMTNSELKQYLSDHRNEEETFRSALQVLMSRRDPNSRRQPYPFDLVDPEREVKEILAKKVATSEPKVTDD</sequence>
<dbReference type="AlphaFoldDB" id="A0A8K2A1E6"/>
<dbReference type="Proteomes" id="UP000607397">
    <property type="component" value="Unassembled WGS sequence"/>
</dbReference>
<dbReference type="RefSeq" id="WP_161826145.1">
    <property type="nucleotide sequence ID" value="NZ_WVIC01000030.1"/>
</dbReference>
<organism evidence="1 2">
    <name type="scientific">Petrachloros mirabilis ULC683</name>
    <dbReference type="NCBI Taxonomy" id="2781853"/>
    <lineage>
        <taxon>Bacteria</taxon>
        <taxon>Bacillati</taxon>
        <taxon>Cyanobacteriota</taxon>
        <taxon>Cyanophyceae</taxon>
        <taxon>Synechococcales</taxon>
        <taxon>Petrachlorosaceae</taxon>
        <taxon>Petrachloros</taxon>
        <taxon>Petrachloros mirabilis</taxon>
    </lineage>
</organism>
<keyword evidence="2" id="KW-1185">Reference proteome</keyword>
<name>A0A8K2A1E6_9CYAN</name>
<gene>
    <name evidence="1" type="ORF">GS597_14340</name>
</gene>
<protein>
    <submittedName>
        <fullName evidence="1">Uncharacterized protein</fullName>
    </submittedName>
</protein>
<dbReference type="Pfam" id="PF21826">
    <property type="entry name" value="DUF6887"/>
    <property type="match status" value="1"/>
</dbReference>
<reference evidence="1" key="1">
    <citation type="submission" date="2019-12" db="EMBL/GenBank/DDBJ databases">
        <title>High-Quality draft genome sequences of three cyanobacteria isolated from the limestone walls of the Old Cathedral of Coimbra.</title>
        <authorList>
            <person name="Tiago I."/>
            <person name="Soares F."/>
            <person name="Portugal A."/>
        </authorList>
    </citation>
    <scope>NUCLEOTIDE SEQUENCE [LARGE SCALE GENOMIC DNA]</scope>
    <source>
        <strain evidence="1">C</strain>
    </source>
</reference>
<accession>A0A8K2A1E6</accession>
<comment type="caution">
    <text evidence="1">The sequence shown here is derived from an EMBL/GenBank/DDBJ whole genome shotgun (WGS) entry which is preliminary data.</text>
</comment>
<evidence type="ECO:0000313" key="2">
    <source>
        <dbReference type="Proteomes" id="UP000607397"/>
    </source>
</evidence>